<feature type="compositionally biased region" description="Low complexity" evidence="1">
    <location>
        <begin position="44"/>
        <end position="56"/>
    </location>
</feature>
<sequence length="129" mass="11490">MKKGTIKTLGITALGAVFAVAGSGAASAAGLTDTVQGASGSGALGQLAGGPASLLPEGAPAAGQQGSGMSGNLSSDNATALLGGMPAMGQQTGSGGGTAPSGGMNFGGMDLGGMTPGGGGVAPGGMPIG</sequence>
<feature type="compositionally biased region" description="Gly residues" evidence="1">
    <location>
        <begin position="92"/>
        <end position="104"/>
    </location>
</feature>
<dbReference type="Proteomes" id="UP001156389">
    <property type="component" value="Unassembled WGS sequence"/>
</dbReference>
<evidence type="ECO:0000256" key="2">
    <source>
        <dbReference type="SAM" id="SignalP"/>
    </source>
</evidence>
<evidence type="ECO:0000313" key="3">
    <source>
        <dbReference type="EMBL" id="MCT2594460.1"/>
    </source>
</evidence>
<proteinExistence type="predicted"/>
<protein>
    <submittedName>
        <fullName evidence="3">Uncharacterized protein</fullName>
    </submittedName>
</protein>
<feature type="signal peptide" evidence="2">
    <location>
        <begin position="1"/>
        <end position="28"/>
    </location>
</feature>
<dbReference type="RefSeq" id="WP_260221798.1">
    <property type="nucleotide sequence ID" value="NZ_JAJAGO010000021.1"/>
</dbReference>
<keyword evidence="2" id="KW-0732">Signal</keyword>
<organism evidence="3 4">
    <name type="scientific">Streptomyces gossypii</name>
    <dbReference type="NCBI Taxonomy" id="2883101"/>
    <lineage>
        <taxon>Bacteria</taxon>
        <taxon>Bacillati</taxon>
        <taxon>Actinomycetota</taxon>
        <taxon>Actinomycetes</taxon>
        <taxon>Kitasatosporales</taxon>
        <taxon>Streptomycetaceae</taxon>
        <taxon>Streptomyces</taxon>
    </lineage>
</organism>
<evidence type="ECO:0000256" key="1">
    <source>
        <dbReference type="SAM" id="MobiDB-lite"/>
    </source>
</evidence>
<accession>A0ABT2K4N3</accession>
<evidence type="ECO:0000313" key="4">
    <source>
        <dbReference type="Proteomes" id="UP001156389"/>
    </source>
</evidence>
<keyword evidence="4" id="KW-1185">Reference proteome</keyword>
<comment type="caution">
    <text evidence="3">The sequence shown here is derived from an EMBL/GenBank/DDBJ whole genome shotgun (WGS) entry which is preliminary data.</text>
</comment>
<feature type="region of interest" description="Disordered" evidence="1">
    <location>
        <begin position="40"/>
        <end position="104"/>
    </location>
</feature>
<reference evidence="3 4" key="1">
    <citation type="submission" date="2021-10" db="EMBL/GenBank/DDBJ databases">
        <title>Streptomyces gossypii sp. nov., isolated from soil collected from cotton field.</title>
        <authorList>
            <person name="Ge X."/>
            <person name="Chen X."/>
            <person name="Liu W."/>
        </authorList>
    </citation>
    <scope>NUCLEOTIDE SEQUENCE [LARGE SCALE GENOMIC DNA]</scope>
    <source>
        <strain evidence="3 4">N2-109</strain>
    </source>
</reference>
<dbReference type="EMBL" id="JAJAGO010000021">
    <property type="protein sequence ID" value="MCT2594460.1"/>
    <property type="molecule type" value="Genomic_DNA"/>
</dbReference>
<feature type="chain" id="PRO_5046467759" evidence="2">
    <location>
        <begin position="29"/>
        <end position="129"/>
    </location>
</feature>
<gene>
    <name evidence="3" type="ORF">LHJ74_31905</name>
</gene>
<name>A0ABT2K4N3_9ACTN</name>